<reference evidence="1" key="1">
    <citation type="journal article" date="2012" name="PLoS ONE">
        <title>Gene sets for utilization of primary and secondary nutrition supplies in the distal gut of endangered iberian lynx.</title>
        <authorList>
            <person name="Alcaide M."/>
            <person name="Messina E."/>
            <person name="Richter M."/>
            <person name="Bargiela R."/>
            <person name="Peplies J."/>
            <person name="Huws S.A."/>
            <person name="Newbold C.J."/>
            <person name="Golyshin P.N."/>
            <person name="Simon M.A."/>
            <person name="Lopez G."/>
            <person name="Yakimov M.M."/>
            <person name="Ferrer M."/>
        </authorList>
    </citation>
    <scope>NUCLEOTIDE SEQUENCE</scope>
</reference>
<name>J9GBA7_9ZZZZ</name>
<evidence type="ECO:0000313" key="1">
    <source>
        <dbReference type="EMBL" id="EJX04124.1"/>
    </source>
</evidence>
<sequence length="34" mass="3846">MKPQDAPKQSVQTLPIYYLIQLNLPSGIFYGQGH</sequence>
<organism evidence="1">
    <name type="scientific">gut metagenome</name>
    <dbReference type="NCBI Taxonomy" id="749906"/>
    <lineage>
        <taxon>unclassified sequences</taxon>
        <taxon>metagenomes</taxon>
        <taxon>organismal metagenomes</taxon>
    </lineage>
</organism>
<proteinExistence type="predicted"/>
<comment type="caution">
    <text evidence="1">The sequence shown here is derived from an EMBL/GenBank/DDBJ whole genome shotgun (WGS) entry which is preliminary data.</text>
</comment>
<dbReference type="EMBL" id="AMCI01001912">
    <property type="protein sequence ID" value="EJX04124.1"/>
    <property type="molecule type" value="Genomic_DNA"/>
</dbReference>
<gene>
    <name evidence="1" type="ORF">EVA_07766</name>
</gene>
<dbReference type="AlphaFoldDB" id="J9GBA7"/>
<accession>J9GBA7</accession>
<protein>
    <submittedName>
        <fullName evidence="1">Uncharacterized protein</fullName>
    </submittedName>
</protein>